<dbReference type="NCBIfam" id="NF041681">
    <property type="entry name" value="HGxxPAAW"/>
    <property type="match status" value="1"/>
</dbReference>
<feature type="transmembrane region" description="Helical" evidence="2">
    <location>
        <begin position="33"/>
        <end position="54"/>
    </location>
</feature>
<dbReference type="AlphaFoldDB" id="A0A6J7D3T6"/>
<feature type="region of interest" description="Disordered" evidence="1">
    <location>
        <begin position="1"/>
        <end position="29"/>
    </location>
</feature>
<name>A0A6J7D3T6_9ZZZZ</name>
<evidence type="ECO:0000256" key="2">
    <source>
        <dbReference type="SAM" id="Phobius"/>
    </source>
</evidence>
<dbReference type="EMBL" id="CAFBLV010000033">
    <property type="protein sequence ID" value="CAB4863624.1"/>
    <property type="molecule type" value="Genomic_DNA"/>
</dbReference>
<keyword evidence="2" id="KW-0812">Transmembrane</keyword>
<evidence type="ECO:0000313" key="3">
    <source>
        <dbReference type="EMBL" id="CAB4863624.1"/>
    </source>
</evidence>
<reference evidence="3" key="1">
    <citation type="submission" date="2020-05" db="EMBL/GenBank/DDBJ databases">
        <authorList>
            <person name="Chiriac C."/>
            <person name="Salcher M."/>
            <person name="Ghai R."/>
            <person name="Kavagutti S V."/>
        </authorList>
    </citation>
    <scope>NUCLEOTIDE SEQUENCE</scope>
</reference>
<keyword evidence="2" id="KW-0472">Membrane</keyword>
<evidence type="ECO:0000256" key="1">
    <source>
        <dbReference type="SAM" id="MobiDB-lite"/>
    </source>
</evidence>
<keyword evidence="2" id="KW-1133">Transmembrane helix</keyword>
<protein>
    <submittedName>
        <fullName evidence="3">Unannotated protein</fullName>
    </submittedName>
</protein>
<feature type="compositionally biased region" description="Polar residues" evidence="1">
    <location>
        <begin position="1"/>
        <end position="17"/>
    </location>
</feature>
<accession>A0A6J7D3T6</accession>
<sequence length="88" mass="9047">MGMSDVHTSQAAANTGPVNPVPLKQGHHGSTPAAWTTVVIITIAFFVGTLAVVIGNWPMFWVGAALVVVGAVVGKIMQKAGLGTIPKR</sequence>
<feature type="transmembrane region" description="Helical" evidence="2">
    <location>
        <begin position="60"/>
        <end position="78"/>
    </location>
</feature>
<organism evidence="3">
    <name type="scientific">freshwater metagenome</name>
    <dbReference type="NCBI Taxonomy" id="449393"/>
    <lineage>
        <taxon>unclassified sequences</taxon>
        <taxon>metagenomes</taxon>
        <taxon>ecological metagenomes</taxon>
    </lineage>
</organism>
<dbReference type="InterPro" id="IPR046550">
    <property type="entry name" value="DUF6704"/>
</dbReference>
<proteinExistence type="predicted"/>
<dbReference type="Pfam" id="PF20447">
    <property type="entry name" value="DUF6704"/>
    <property type="match status" value="1"/>
</dbReference>
<gene>
    <name evidence="3" type="ORF">UFOPK3425_00283</name>
</gene>